<feature type="transmembrane region" description="Helical" evidence="7">
    <location>
        <begin position="245"/>
        <end position="265"/>
    </location>
</feature>
<gene>
    <name evidence="9" type="ORF">ACTIVE_0134</name>
</gene>
<name>A0A7D3VNA7_ACTVE</name>
<feature type="transmembrane region" description="Helical" evidence="7">
    <location>
        <begin position="38"/>
        <end position="58"/>
    </location>
</feature>
<feature type="transmembrane region" description="Helical" evidence="7">
    <location>
        <begin position="98"/>
        <end position="117"/>
    </location>
</feature>
<dbReference type="SUPFAM" id="SSF103481">
    <property type="entry name" value="Multidrug resistance efflux transporter EmrE"/>
    <property type="match status" value="2"/>
</dbReference>
<keyword evidence="5 7" id="KW-0472">Membrane</keyword>
<feature type="transmembrane region" description="Helical" evidence="7">
    <location>
        <begin position="184"/>
        <end position="207"/>
    </location>
</feature>
<accession>A0A7D3VNA7</accession>
<evidence type="ECO:0000256" key="7">
    <source>
        <dbReference type="SAM" id="Phobius"/>
    </source>
</evidence>
<comment type="similarity">
    <text evidence="2">Belongs to the EamA transporter family.</text>
</comment>
<evidence type="ECO:0000256" key="1">
    <source>
        <dbReference type="ARBA" id="ARBA00004141"/>
    </source>
</evidence>
<feature type="transmembrane region" description="Helical" evidence="7">
    <location>
        <begin position="124"/>
        <end position="141"/>
    </location>
</feature>
<dbReference type="RefSeq" id="WP_173091769.1">
    <property type="nucleotide sequence ID" value="NZ_CP053892.1"/>
</dbReference>
<evidence type="ECO:0000256" key="4">
    <source>
        <dbReference type="ARBA" id="ARBA00022989"/>
    </source>
</evidence>
<feature type="transmembrane region" description="Helical" evidence="7">
    <location>
        <begin position="153"/>
        <end position="172"/>
    </location>
</feature>
<dbReference type="PANTHER" id="PTHR32322:SF2">
    <property type="entry name" value="EAMA DOMAIN-CONTAINING PROTEIN"/>
    <property type="match status" value="1"/>
</dbReference>
<dbReference type="GO" id="GO:0016020">
    <property type="term" value="C:membrane"/>
    <property type="evidence" value="ECO:0007669"/>
    <property type="project" value="UniProtKB-SubCell"/>
</dbReference>
<comment type="subcellular location">
    <subcellularLocation>
        <location evidence="1">Membrane</location>
        <topology evidence="1">Multi-pass membrane protein</topology>
    </subcellularLocation>
</comment>
<keyword evidence="10" id="KW-1185">Reference proteome</keyword>
<reference evidence="9 10" key="1">
    <citation type="submission" date="2020-05" db="EMBL/GenBank/DDBJ databases">
        <title>Actinomadura verrucosospora NRRL-B18236 (PFL_A860) Genome sequencing and assembly.</title>
        <authorList>
            <person name="Samborskyy M."/>
        </authorList>
    </citation>
    <scope>NUCLEOTIDE SEQUENCE [LARGE SCALE GENOMIC DNA]</scope>
    <source>
        <strain evidence="9 10">NRRL:B18236</strain>
    </source>
</reference>
<proteinExistence type="inferred from homology"/>
<dbReference type="InterPro" id="IPR037185">
    <property type="entry name" value="EmrE-like"/>
</dbReference>
<evidence type="ECO:0000313" key="9">
    <source>
        <dbReference type="EMBL" id="QKG18500.1"/>
    </source>
</evidence>
<evidence type="ECO:0000256" key="5">
    <source>
        <dbReference type="ARBA" id="ARBA00023136"/>
    </source>
</evidence>
<dbReference type="EMBL" id="CP053892">
    <property type="protein sequence ID" value="QKG18500.1"/>
    <property type="molecule type" value="Genomic_DNA"/>
</dbReference>
<feature type="transmembrane region" description="Helical" evidence="7">
    <location>
        <begin position="70"/>
        <end position="92"/>
    </location>
</feature>
<organism evidence="9 10">
    <name type="scientific">Actinomadura verrucosospora</name>
    <dbReference type="NCBI Taxonomy" id="46165"/>
    <lineage>
        <taxon>Bacteria</taxon>
        <taxon>Bacillati</taxon>
        <taxon>Actinomycetota</taxon>
        <taxon>Actinomycetes</taxon>
        <taxon>Streptosporangiales</taxon>
        <taxon>Thermomonosporaceae</taxon>
        <taxon>Actinomadura</taxon>
    </lineage>
</organism>
<evidence type="ECO:0000256" key="2">
    <source>
        <dbReference type="ARBA" id="ARBA00007362"/>
    </source>
</evidence>
<feature type="region of interest" description="Disordered" evidence="6">
    <location>
        <begin position="295"/>
        <end position="331"/>
    </location>
</feature>
<sequence>MTAKIRSAAGLALPVVFVLIWSSGYLVGSIGAHAGPPLGLLAWRFVIAFAVLATISLATRAPWPSGPRTYLHLLAIGILLQTVQFATLYLALGMGVPAGLSSLILSACPLVVGAAAVPLFGEKLAGAQWLGLALGLAGVGISLTEKLAGGGKLAGYALVALALAGFAAGTLYQKAAGLKVDLCTGTTVQLFGAMVTTIPLALLHGGMHLPLTAPALGSLIWLATVNSIGSFTLLFVLLRMRGGGAATSLLYLVPPVTALLGVPILGQGVGWSVFAGMAVSAAGVVLVLRGGRRAQEERADEESAAEARTAEPAPSRARDVPVRHYARSANR</sequence>
<evidence type="ECO:0000256" key="3">
    <source>
        <dbReference type="ARBA" id="ARBA00022692"/>
    </source>
</evidence>
<feature type="transmembrane region" description="Helical" evidence="7">
    <location>
        <begin position="219"/>
        <end position="238"/>
    </location>
</feature>
<dbReference type="InterPro" id="IPR000620">
    <property type="entry name" value="EamA_dom"/>
</dbReference>
<evidence type="ECO:0000313" key="10">
    <source>
        <dbReference type="Proteomes" id="UP000501240"/>
    </source>
</evidence>
<dbReference type="PANTHER" id="PTHR32322">
    <property type="entry name" value="INNER MEMBRANE TRANSPORTER"/>
    <property type="match status" value="1"/>
</dbReference>
<evidence type="ECO:0000259" key="8">
    <source>
        <dbReference type="Pfam" id="PF00892"/>
    </source>
</evidence>
<keyword evidence="3 7" id="KW-0812">Transmembrane</keyword>
<feature type="domain" description="EamA" evidence="8">
    <location>
        <begin position="10"/>
        <end position="142"/>
    </location>
</feature>
<dbReference type="InterPro" id="IPR050638">
    <property type="entry name" value="AA-Vitamin_Transporters"/>
</dbReference>
<evidence type="ECO:0000256" key="6">
    <source>
        <dbReference type="SAM" id="MobiDB-lite"/>
    </source>
</evidence>
<dbReference type="AlphaFoldDB" id="A0A7D3VNA7"/>
<dbReference type="Proteomes" id="UP000501240">
    <property type="component" value="Chromosome"/>
</dbReference>
<feature type="domain" description="EamA" evidence="8">
    <location>
        <begin position="154"/>
        <end position="288"/>
    </location>
</feature>
<dbReference type="Pfam" id="PF00892">
    <property type="entry name" value="EamA"/>
    <property type="match status" value="2"/>
</dbReference>
<protein>
    <submittedName>
        <fullName evidence="9">Drug/metabolite transporter (DMT) superfamily permease</fullName>
    </submittedName>
</protein>
<feature type="transmembrane region" description="Helical" evidence="7">
    <location>
        <begin position="271"/>
        <end position="288"/>
    </location>
</feature>
<keyword evidence="4 7" id="KW-1133">Transmembrane helix</keyword>
<feature type="compositionally biased region" description="Low complexity" evidence="6">
    <location>
        <begin position="306"/>
        <end position="315"/>
    </location>
</feature>